<accession>A0A6J5LX05</accession>
<evidence type="ECO:0000313" key="1">
    <source>
        <dbReference type="EMBL" id="CAB4139038.1"/>
    </source>
</evidence>
<sequence length="86" mass="9479">MDDDDDDTGSAYPGGSVWYPNDTMCLRAEAVCRLAQASIGTHKDTRLIINAAMRSIVYTMAHVYPHIAKSHRLAMAEVEAEDATKH</sequence>
<protein>
    <submittedName>
        <fullName evidence="1">Uncharacterized protein</fullName>
    </submittedName>
</protein>
<name>A0A6J5LX05_9CAUD</name>
<reference evidence="1" key="1">
    <citation type="submission" date="2020-04" db="EMBL/GenBank/DDBJ databases">
        <authorList>
            <person name="Chiriac C."/>
            <person name="Salcher M."/>
            <person name="Ghai R."/>
            <person name="Kavagutti S V."/>
        </authorList>
    </citation>
    <scope>NUCLEOTIDE SEQUENCE</scope>
</reference>
<organism evidence="1">
    <name type="scientific">uncultured Caudovirales phage</name>
    <dbReference type="NCBI Taxonomy" id="2100421"/>
    <lineage>
        <taxon>Viruses</taxon>
        <taxon>Duplodnaviria</taxon>
        <taxon>Heunggongvirae</taxon>
        <taxon>Uroviricota</taxon>
        <taxon>Caudoviricetes</taxon>
        <taxon>Peduoviridae</taxon>
        <taxon>Maltschvirus</taxon>
        <taxon>Maltschvirus maltsch</taxon>
    </lineage>
</organism>
<proteinExistence type="predicted"/>
<dbReference type="EMBL" id="LR796353">
    <property type="protein sequence ID" value="CAB4139038.1"/>
    <property type="molecule type" value="Genomic_DNA"/>
</dbReference>
<gene>
    <name evidence="1" type="ORF">UFOVP345_14</name>
</gene>